<dbReference type="EMBL" id="VEVO01000003">
    <property type="protein sequence ID" value="KAF0044256.1"/>
    <property type="molecule type" value="Genomic_DNA"/>
</dbReference>
<name>A0A6A4T9K5_SCOMX</name>
<accession>A0A6A4T9K5</accession>
<comment type="caution">
    <text evidence="1">The sequence shown here is derived from an EMBL/GenBank/DDBJ whole genome shotgun (WGS) entry which is preliminary data.</text>
</comment>
<sequence length="122" mass="14642">MWLKAALLPERHTDRLRVLRPFTDLYFALPRSHTSPGVNTKSTKKNTRVRFDLCLESVLRSLKLFRWLSCSHDFYQLLKKKKKKKWQIYKNREEEEGASERACLCPVIRRVYTEFINLSRPN</sequence>
<evidence type="ECO:0000313" key="2">
    <source>
        <dbReference type="Proteomes" id="UP000438429"/>
    </source>
</evidence>
<dbReference type="AlphaFoldDB" id="A0A6A4T9K5"/>
<protein>
    <submittedName>
        <fullName evidence="1">Uncharacterized protein</fullName>
    </submittedName>
</protein>
<gene>
    <name evidence="1" type="ORF">F2P81_003414</name>
</gene>
<dbReference type="Proteomes" id="UP000438429">
    <property type="component" value="Unassembled WGS sequence"/>
</dbReference>
<proteinExistence type="predicted"/>
<reference evidence="1 2" key="1">
    <citation type="submission" date="2019-06" db="EMBL/GenBank/DDBJ databases">
        <title>Draft genomes of female and male turbot (Scophthalmus maximus).</title>
        <authorList>
            <person name="Xu H."/>
            <person name="Xu X.-W."/>
            <person name="Shao C."/>
            <person name="Chen S."/>
        </authorList>
    </citation>
    <scope>NUCLEOTIDE SEQUENCE [LARGE SCALE GENOMIC DNA]</scope>
    <source>
        <strain evidence="1">Ysfricsl-2016a</strain>
        <tissue evidence="1">Blood</tissue>
    </source>
</reference>
<organism evidence="1 2">
    <name type="scientific">Scophthalmus maximus</name>
    <name type="common">Turbot</name>
    <name type="synonym">Psetta maxima</name>
    <dbReference type="NCBI Taxonomy" id="52904"/>
    <lineage>
        <taxon>Eukaryota</taxon>
        <taxon>Metazoa</taxon>
        <taxon>Chordata</taxon>
        <taxon>Craniata</taxon>
        <taxon>Vertebrata</taxon>
        <taxon>Euteleostomi</taxon>
        <taxon>Actinopterygii</taxon>
        <taxon>Neopterygii</taxon>
        <taxon>Teleostei</taxon>
        <taxon>Neoteleostei</taxon>
        <taxon>Acanthomorphata</taxon>
        <taxon>Carangaria</taxon>
        <taxon>Pleuronectiformes</taxon>
        <taxon>Pleuronectoidei</taxon>
        <taxon>Scophthalmidae</taxon>
        <taxon>Scophthalmus</taxon>
    </lineage>
</organism>
<evidence type="ECO:0000313" key="1">
    <source>
        <dbReference type="EMBL" id="KAF0044256.1"/>
    </source>
</evidence>